<sequence>MTATSGVPVPAPVPVPVGVPSVRAEAAGRRRPEVPPRGVLPRRRIAAVAAALAALLAGSAAAAPPDPLLALRLDARAAVRERPGMWIGASVARGERAVVVGSPRRLVAEIAALADRAGRTVTGVWGGYGGAVVLVPRTEEQAAVLAAPAKVDGLAAVATGGRVIVQPAAFARLSATGRMVVVTHELTHVATAGPPTVPMWLMEGFADYVGYLDSGLPVRTIAAELAADVAADGAAGRAALNGLPGPADFAARPAQAYEEAWLACRYIAARFGERKLVALYRAALREGIDPALREVLGLTADGLTREWRSYARERLARP</sequence>
<organism evidence="1 2">
    <name type="scientific">Microbispora bryophytorum subsp. camponoti</name>
    <dbReference type="NCBI Taxonomy" id="1677852"/>
    <lineage>
        <taxon>Bacteria</taxon>
        <taxon>Bacillati</taxon>
        <taxon>Actinomycetota</taxon>
        <taxon>Actinomycetes</taxon>
        <taxon>Streptosporangiales</taxon>
        <taxon>Streptosporangiaceae</taxon>
        <taxon>Microbispora</taxon>
    </lineage>
</organism>
<evidence type="ECO:0000313" key="1">
    <source>
        <dbReference type="EMBL" id="MBD3142662.1"/>
    </source>
</evidence>
<proteinExistence type="predicted"/>
<accession>A0ABR8KYB1</accession>
<dbReference type="RefSeq" id="WP_191050476.1">
    <property type="nucleotide sequence ID" value="NZ_JACXRZ010000004.1"/>
</dbReference>
<dbReference type="EMBL" id="JACXRZ010000004">
    <property type="protein sequence ID" value="MBD3142662.1"/>
    <property type="molecule type" value="Genomic_DNA"/>
</dbReference>
<keyword evidence="2" id="KW-1185">Reference proteome</keyword>
<evidence type="ECO:0008006" key="3">
    <source>
        <dbReference type="Google" id="ProtNLM"/>
    </source>
</evidence>
<dbReference type="Proteomes" id="UP000653231">
    <property type="component" value="Unassembled WGS sequence"/>
</dbReference>
<comment type="caution">
    <text evidence="1">The sequence shown here is derived from an EMBL/GenBank/DDBJ whole genome shotgun (WGS) entry which is preliminary data.</text>
</comment>
<name>A0ABR8KYB1_9ACTN</name>
<gene>
    <name evidence="1" type="ORF">IEQ31_05620</name>
</gene>
<evidence type="ECO:0000313" key="2">
    <source>
        <dbReference type="Proteomes" id="UP000653231"/>
    </source>
</evidence>
<protein>
    <recommendedName>
        <fullName evidence="3">Peptidase MA-like domain-containing protein</fullName>
    </recommendedName>
</protein>
<reference evidence="1 2" key="1">
    <citation type="submission" date="2020-09" db="EMBL/GenBank/DDBJ databases">
        <title>Actinomycete isolated from the Camponotus japonicus Mayr.</title>
        <authorList>
            <person name="Gong X."/>
        </authorList>
    </citation>
    <scope>NUCLEOTIDE SEQUENCE [LARGE SCALE GENOMIC DNA]</scope>
    <source>
        <strain evidence="1 2">2C-HV3</strain>
    </source>
</reference>